<feature type="domain" description="Protein kinase" evidence="10">
    <location>
        <begin position="34"/>
        <end position="299"/>
    </location>
</feature>
<dbReference type="RefSeq" id="WP_166280686.1">
    <property type="nucleotide sequence ID" value="NZ_JTHE03000034.1"/>
</dbReference>
<dbReference type="PROSITE" id="PS00107">
    <property type="entry name" value="PROTEIN_KINASE_ATP"/>
    <property type="match status" value="1"/>
</dbReference>
<comment type="catalytic activity">
    <reaction evidence="6 8">
        <text>L-threonyl-[protein] + ATP = O-phospho-L-threonyl-[protein] + ADP + H(+)</text>
        <dbReference type="Rhea" id="RHEA:46608"/>
        <dbReference type="Rhea" id="RHEA-COMP:11060"/>
        <dbReference type="Rhea" id="RHEA-COMP:11605"/>
        <dbReference type="ChEBI" id="CHEBI:15378"/>
        <dbReference type="ChEBI" id="CHEBI:30013"/>
        <dbReference type="ChEBI" id="CHEBI:30616"/>
        <dbReference type="ChEBI" id="CHEBI:61977"/>
        <dbReference type="ChEBI" id="CHEBI:456216"/>
        <dbReference type="EC" id="2.7.11.1"/>
    </reaction>
</comment>
<evidence type="ECO:0000259" key="10">
    <source>
        <dbReference type="PROSITE" id="PS50011"/>
    </source>
</evidence>
<keyword evidence="2 8" id="KW-0808">Transferase</keyword>
<dbReference type="InterPro" id="IPR017441">
    <property type="entry name" value="Protein_kinase_ATP_BS"/>
</dbReference>
<dbReference type="Gene3D" id="2.160.20.80">
    <property type="entry name" value="E3 ubiquitin-protein ligase SopA"/>
    <property type="match status" value="1"/>
</dbReference>
<dbReference type="PANTHER" id="PTHR24363:SF0">
    <property type="entry name" value="SERINE_THREONINE KINASE LIKE DOMAIN CONTAINING 1"/>
    <property type="match status" value="1"/>
</dbReference>
<protein>
    <recommendedName>
        <fullName evidence="8">Serine/threonine-protein kinase B</fullName>
        <ecNumber evidence="8">2.7.11.1</ecNumber>
    </recommendedName>
</protein>
<proteinExistence type="inferred from homology"/>
<dbReference type="SUPFAM" id="SSF56112">
    <property type="entry name" value="Protein kinase-like (PK-like)"/>
    <property type="match status" value="1"/>
</dbReference>
<keyword evidence="3 8" id="KW-0547">Nucleotide-binding</keyword>
<dbReference type="InterPro" id="IPR011009">
    <property type="entry name" value="Kinase-like_dom_sf"/>
</dbReference>
<dbReference type="SMART" id="SM00220">
    <property type="entry name" value="S_TKc"/>
    <property type="match status" value="1"/>
</dbReference>
<evidence type="ECO:0000256" key="9">
    <source>
        <dbReference type="PROSITE-ProRule" id="PRU10141"/>
    </source>
</evidence>
<comment type="similarity">
    <text evidence="8">Belongs to the protein kinase superfamily. Ser/Thr protein kinase family.</text>
</comment>
<comment type="catalytic activity">
    <reaction evidence="7 8">
        <text>L-seryl-[protein] + ATP = O-phospho-L-seryl-[protein] + ADP + H(+)</text>
        <dbReference type="Rhea" id="RHEA:17989"/>
        <dbReference type="Rhea" id="RHEA-COMP:9863"/>
        <dbReference type="Rhea" id="RHEA-COMP:11604"/>
        <dbReference type="ChEBI" id="CHEBI:15378"/>
        <dbReference type="ChEBI" id="CHEBI:29999"/>
        <dbReference type="ChEBI" id="CHEBI:30616"/>
        <dbReference type="ChEBI" id="CHEBI:83421"/>
        <dbReference type="ChEBI" id="CHEBI:456216"/>
        <dbReference type="EC" id="2.7.11.1"/>
    </reaction>
</comment>
<dbReference type="SUPFAM" id="SSF141571">
    <property type="entry name" value="Pentapeptide repeat-like"/>
    <property type="match status" value="1"/>
</dbReference>
<comment type="caution">
    <text evidence="11">The sequence shown here is derived from an EMBL/GenBank/DDBJ whole genome shotgun (WGS) entry which is preliminary data.</text>
</comment>
<feature type="binding site" evidence="9">
    <location>
        <position position="65"/>
    </location>
    <ligand>
        <name>ATP</name>
        <dbReference type="ChEBI" id="CHEBI:30616"/>
    </ligand>
</feature>
<keyword evidence="12" id="KW-1185">Reference proteome</keyword>
<gene>
    <name evidence="11" type="ORF">QQ91_0005005</name>
</gene>
<dbReference type="Proteomes" id="UP000031561">
    <property type="component" value="Unassembled WGS sequence"/>
</dbReference>
<dbReference type="GO" id="GO:0004674">
    <property type="term" value="F:protein serine/threonine kinase activity"/>
    <property type="evidence" value="ECO:0007669"/>
    <property type="project" value="UniProtKB-UniRule"/>
</dbReference>
<name>A0ABD4T0L8_9CYAN</name>
<sequence length="532" mass="58288">MSYCLNPACTNPNNLPQDVTCQTCGSPLIMNDRYRASRILGRGGFATTFLAIDESLPGQPSCVIKQLRPVLSAPHILEMSRELFQREASTLGKVGNHPQLPRLLDYFEADQEFYLIQEYIAGATLQQEVRRAGPFEEDKVKQVLEEVLPILNYLHQSQVIHRDIKPANIIRREIDSKLVLIDFGAVKDQVSQVAINSGDDNTALTSFAVGTPGFAPPEQMAMRPIYSSDIYSLGVTCLYLLTGKSPKELNYNSQTGELDWQSCIYVSDEFSRLLGNMMAISVRDRYSSATEALQALGALKQSQSLNLVDSLTSGNLTTGGLRSGGSREAKASPSARLAAKIRAQQNRLGTAHDSGMVRMNQGSNYAAARMGKAVSAPAQRSRPRPKKINAKSLMMAYGRGERDFSGCDMSHIQLRKCQLRNVNFQEAKLIQANFQESDLNNAQLGRATLTGAVLNKTKLVQAYLSYADLEGADLRGADLSLAYLNNANLRGANLCGANLTGAKVSEQQLALARTNWSTILPNGKRSKRFGLI</sequence>
<dbReference type="EC" id="2.7.11.1" evidence="8"/>
<reference evidence="11 12" key="1">
    <citation type="journal article" date="2015" name="Genome Announc.">
        <title>Draft Genome Sequence of Filamentous Marine Cyanobacterium Lyngbya confervoides Strain BDU141951.</title>
        <authorList>
            <person name="Chandrababunaidu M.M."/>
            <person name="Sen D."/>
            <person name="Tripathy S."/>
        </authorList>
    </citation>
    <scope>NUCLEOTIDE SEQUENCE [LARGE SCALE GENOMIC DNA]</scope>
    <source>
        <strain evidence="11 12">BDU141951</strain>
    </source>
</reference>
<accession>A0ABD4T0L8</accession>
<organism evidence="11 12">
    <name type="scientific">Lyngbya confervoides BDU141951</name>
    <dbReference type="NCBI Taxonomy" id="1574623"/>
    <lineage>
        <taxon>Bacteria</taxon>
        <taxon>Bacillati</taxon>
        <taxon>Cyanobacteriota</taxon>
        <taxon>Cyanophyceae</taxon>
        <taxon>Oscillatoriophycideae</taxon>
        <taxon>Oscillatoriales</taxon>
        <taxon>Microcoleaceae</taxon>
        <taxon>Lyngbya</taxon>
    </lineage>
</organism>
<evidence type="ECO:0000256" key="8">
    <source>
        <dbReference type="PIRNR" id="PIRNR000647"/>
    </source>
</evidence>
<dbReference type="Gene3D" id="1.10.510.10">
    <property type="entry name" value="Transferase(Phosphotransferase) domain 1"/>
    <property type="match status" value="1"/>
</dbReference>
<dbReference type="InterPro" id="IPR000719">
    <property type="entry name" value="Prot_kinase_dom"/>
</dbReference>
<evidence type="ECO:0000256" key="2">
    <source>
        <dbReference type="ARBA" id="ARBA00022679"/>
    </source>
</evidence>
<dbReference type="CDD" id="cd14014">
    <property type="entry name" value="STKc_PknB_like"/>
    <property type="match status" value="1"/>
</dbReference>
<keyword evidence="4 8" id="KW-0418">Kinase</keyword>
<evidence type="ECO:0000256" key="6">
    <source>
        <dbReference type="ARBA" id="ARBA00047899"/>
    </source>
</evidence>
<dbReference type="NCBIfam" id="NF045510">
    <property type="entry name" value="4Cys_prefix_kin"/>
    <property type="match status" value="1"/>
</dbReference>
<dbReference type="PROSITE" id="PS50011">
    <property type="entry name" value="PROTEIN_KINASE_DOM"/>
    <property type="match status" value="1"/>
</dbReference>
<dbReference type="EMBL" id="JTHE03000034">
    <property type="protein sequence ID" value="MCM1982186.1"/>
    <property type="molecule type" value="Genomic_DNA"/>
</dbReference>
<dbReference type="Pfam" id="PF00069">
    <property type="entry name" value="Pkinase"/>
    <property type="match status" value="1"/>
</dbReference>
<evidence type="ECO:0000256" key="7">
    <source>
        <dbReference type="ARBA" id="ARBA00048679"/>
    </source>
</evidence>
<evidence type="ECO:0000256" key="5">
    <source>
        <dbReference type="ARBA" id="ARBA00022840"/>
    </source>
</evidence>
<evidence type="ECO:0000313" key="12">
    <source>
        <dbReference type="Proteomes" id="UP000031561"/>
    </source>
</evidence>
<dbReference type="AlphaFoldDB" id="A0ABD4T0L8"/>
<evidence type="ECO:0000313" key="11">
    <source>
        <dbReference type="EMBL" id="MCM1982186.1"/>
    </source>
</evidence>
<dbReference type="GO" id="GO:0005524">
    <property type="term" value="F:ATP binding"/>
    <property type="evidence" value="ECO:0007669"/>
    <property type="project" value="UniProtKB-UniRule"/>
</dbReference>
<evidence type="ECO:0000256" key="1">
    <source>
        <dbReference type="ARBA" id="ARBA00022527"/>
    </source>
</evidence>
<evidence type="ECO:0000256" key="4">
    <source>
        <dbReference type="ARBA" id="ARBA00022777"/>
    </source>
</evidence>
<evidence type="ECO:0000256" key="3">
    <source>
        <dbReference type="ARBA" id="ARBA00022741"/>
    </source>
</evidence>
<keyword evidence="5 8" id="KW-0067">ATP-binding</keyword>
<keyword evidence="1 8" id="KW-0723">Serine/threonine-protein kinase</keyword>
<dbReference type="Pfam" id="PF00805">
    <property type="entry name" value="Pentapeptide"/>
    <property type="match status" value="2"/>
</dbReference>
<dbReference type="InterPro" id="IPR016252">
    <property type="entry name" value="Ser/Thr_kinase_SpkB"/>
</dbReference>
<dbReference type="InterPro" id="IPR001646">
    <property type="entry name" value="5peptide_repeat"/>
</dbReference>
<dbReference type="PIRSF" id="PIRSF000647">
    <property type="entry name" value="Ser/Thr_PK_SpkB"/>
    <property type="match status" value="1"/>
</dbReference>
<dbReference type="PANTHER" id="PTHR24363">
    <property type="entry name" value="SERINE/THREONINE PROTEIN KINASE"/>
    <property type="match status" value="1"/>
</dbReference>